<dbReference type="EMBL" id="QUMS01000001">
    <property type="protein sequence ID" value="REG11219.1"/>
    <property type="molecule type" value="Genomic_DNA"/>
</dbReference>
<comment type="similarity">
    <text evidence="1">Belongs to the carbohydrate kinase PfkB family.</text>
</comment>
<keyword evidence="2" id="KW-0808">Transferase</keyword>
<dbReference type="SUPFAM" id="SSF53613">
    <property type="entry name" value="Ribokinase-like"/>
    <property type="match status" value="1"/>
</dbReference>
<evidence type="ECO:0000256" key="2">
    <source>
        <dbReference type="ARBA" id="ARBA00022679"/>
    </source>
</evidence>
<protein>
    <submittedName>
        <fullName evidence="7">Sugar/nucleoside kinase (Ribokinase family)</fullName>
    </submittedName>
</protein>
<gene>
    <name evidence="7" type="ORF">DFR64_1096</name>
</gene>
<dbReference type="PANTHER" id="PTHR43085">
    <property type="entry name" value="HEXOKINASE FAMILY MEMBER"/>
    <property type="match status" value="1"/>
</dbReference>
<evidence type="ECO:0000256" key="1">
    <source>
        <dbReference type="ARBA" id="ARBA00010688"/>
    </source>
</evidence>
<keyword evidence="3" id="KW-0547">Nucleotide-binding</keyword>
<accession>A0A347ZSD5</accession>
<dbReference type="Proteomes" id="UP000256388">
    <property type="component" value="Unassembled WGS sequence"/>
</dbReference>
<evidence type="ECO:0000313" key="8">
    <source>
        <dbReference type="Proteomes" id="UP000256388"/>
    </source>
</evidence>
<dbReference type="GO" id="GO:0005524">
    <property type="term" value="F:ATP binding"/>
    <property type="evidence" value="ECO:0007669"/>
    <property type="project" value="UniProtKB-KW"/>
</dbReference>
<evidence type="ECO:0000259" key="6">
    <source>
        <dbReference type="Pfam" id="PF00294"/>
    </source>
</evidence>
<dbReference type="PANTHER" id="PTHR43085:SF1">
    <property type="entry name" value="PSEUDOURIDINE KINASE-RELATED"/>
    <property type="match status" value="1"/>
</dbReference>
<keyword evidence="5" id="KW-0067">ATP-binding</keyword>
<dbReference type="OrthoDB" id="9776822at2"/>
<dbReference type="AlphaFoldDB" id="A0A347ZSD5"/>
<dbReference type="RefSeq" id="WP_116224354.1">
    <property type="nucleotide sequence ID" value="NZ_AP018437.1"/>
</dbReference>
<reference evidence="7 8" key="1">
    <citation type="submission" date="2018-08" db="EMBL/GenBank/DDBJ databases">
        <title>Genomic Encyclopedia of Type Strains, Phase IV (KMG-IV): sequencing the most valuable type-strain genomes for metagenomic binning, comparative biology and taxonomic classification.</title>
        <authorList>
            <person name="Goeker M."/>
        </authorList>
    </citation>
    <scope>NUCLEOTIDE SEQUENCE [LARGE SCALE GENOMIC DNA]</scope>
    <source>
        <strain evidence="7 8">DSM 23923</strain>
    </source>
</reference>
<comment type="caution">
    <text evidence="7">The sequence shown here is derived from an EMBL/GenBank/DDBJ whole genome shotgun (WGS) entry which is preliminary data.</text>
</comment>
<feature type="domain" description="Carbohydrate kinase PfkB" evidence="6">
    <location>
        <begin position="179"/>
        <end position="267"/>
    </location>
</feature>
<proteinExistence type="inferred from homology"/>
<dbReference type="InterPro" id="IPR050306">
    <property type="entry name" value="PfkB_Carbo_kinase"/>
</dbReference>
<dbReference type="Gene3D" id="3.40.1190.20">
    <property type="match status" value="1"/>
</dbReference>
<dbReference type="GO" id="GO:0016301">
    <property type="term" value="F:kinase activity"/>
    <property type="evidence" value="ECO:0007669"/>
    <property type="project" value="UniProtKB-KW"/>
</dbReference>
<evidence type="ECO:0000256" key="3">
    <source>
        <dbReference type="ARBA" id="ARBA00022741"/>
    </source>
</evidence>
<keyword evidence="8" id="KW-1185">Reference proteome</keyword>
<dbReference type="Pfam" id="PF00294">
    <property type="entry name" value="PfkB"/>
    <property type="match status" value="1"/>
</dbReference>
<sequence length="285" mass="31049">MQISDIQPLDYLVIGHITQDLVKGGVMLGGTASYSTMTAHALGLRTGLVTSCPKWLSLPEIAPIKTYRKYSQHATTFENIETDHGRQQVVHHCAAVIGAEDIPEEFINAAIIHLGPVANEVNPIIINNLPAASFIGLTPQGWMRIWGNDGHVQYRRWQTPDALLERADAVVISVEDVQGDEDLISEYAQKTRVLVVTEGFDGARVYWNGDIRHVSAPRVNVVDQTGAGDIFAAVFLARLHATQDPWTAAEQAVKLASQSVTRMGLAGIPTPEEIQDASIEILKGS</sequence>
<evidence type="ECO:0000256" key="5">
    <source>
        <dbReference type="ARBA" id="ARBA00022840"/>
    </source>
</evidence>
<evidence type="ECO:0000256" key="4">
    <source>
        <dbReference type="ARBA" id="ARBA00022777"/>
    </source>
</evidence>
<dbReference type="InterPro" id="IPR029056">
    <property type="entry name" value="Ribokinase-like"/>
</dbReference>
<keyword evidence="4 7" id="KW-0418">Kinase</keyword>
<organism evidence="7 8">
    <name type="scientific">Pelolinea submarina</name>
    <dbReference type="NCBI Taxonomy" id="913107"/>
    <lineage>
        <taxon>Bacteria</taxon>
        <taxon>Bacillati</taxon>
        <taxon>Chloroflexota</taxon>
        <taxon>Anaerolineae</taxon>
        <taxon>Anaerolineales</taxon>
        <taxon>Anaerolineaceae</taxon>
        <taxon>Pelolinea</taxon>
    </lineage>
</organism>
<evidence type="ECO:0000313" key="7">
    <source>
        <dbReference type="EMBL" id="REG11219.1"/>
    </source>
</evidence>
<name>A0A347ZSD5_9CHLR</name>
<dbReference type="InterPro" id="IPR011611">
    <property type="entry name" value="PfkB_dom"/>
</dbReference>